<evidence type="ECO:0000256" key="1">
    <source>
        <dbReference type="SAM" id="MobiDB-lite"/>
    </source>
</evidence>
<organism evidence="2 3">
    <name type="scientific">Colletotrichum chrysophilum</name>
    <dbReference type="NCBI Taxonomy" id="1836956"/>
    <lineage>
        <taxon>Eukaryota</taxon>
        <taxon>Fungi</taxon>
        <taxon>Dikarya</taxon>
        <taxon>Ascomycota</taxon>
        <taxon>Pezizomycotina</taxon>
        <taxon>Sordariomycetes</taxon>
        <taxon>Hypocreomycetidae</taxon>
        <taxon>Glomerellales</taxon>
        <taxon>Glomerellaceae</taxon>
        <taxon>Colletotrichum</taxon>
        <taxon>Colletotrichum gloeosporioides species complex</taxon>
    </lineage>
</organism>
<sequence length="132" mass="14309">MRLRFAPARRPGCLMRSESPSPLAHCRTCSPPVNLVPAARLFPRQAGLARRQLSAPSPLGMTADKIRESGSGGVGMSKSWPWVQRLGGDGVPSNERLRCVIARPESGNQEIPPHNSDKPPLFPIAVLFPPCH</sequence>
<dbReference type="EMBL" id="JAQOWY010000057">
    <property type="protein sequence ID" value="KAK1853318.1"/>
    <property type="molecule type" value="Genomic_DNA"/>
</dbReference>
<keyword evidence="3" id="KW-1185">Reference proteome</keyword>
<evidence type="ECO:0000313" key="3">
    <source>
        <dbReference type="Proteomes" id="UP001243330"/>
    </source>
</evidence>
<reference evidence="2" key="1">
    <citation type="submission" date="2023-01" db="EMBL/GenBank/DDBJ databases">
        <title>Colletotrichum chrysophilum M932 genome sequence.</title>
        <authorList>
            <person name="Baroncelli R."/>
        </authorList>
    </citation>
    <scope>NUCLEOTIDE SEQUENCE</scope>
    <source>
        <strain evidence="2">M932</strain>
    </source>
</reference>
<dbReference type="Proteomes" id="UP001243330">
    <property type="component" value="Unassembled WGS sequence"/>
</dbReference>
<name>A0AAD9ASK0_9PEZI</name>
<proteinExistence type="predicted"/>
<accession>A0AAD9ASK0</accession>
<feature type="region of interest" description="Disordered" evidence="1">
    <location>
        <begin position="53"/>
        <end position="87"/>
    </location>
</feature>
<comment type="caution">
    <text evidence="2">The sequence shown here is derived from an EMBL/GenBank/DDBJ whole genome shotgun (WGS) entry which is preliminary data.</text>
</comment>
<protein>
    <submittedName>
        <fullName evidence="2">Uncharacterized protein</fullName>
    </submittedName>
</protein>
<gene>
    <name evidence="2" type="ORF">CCHR01_04054</name>
</gene>
<evidence type="ECO:0000313" key="2">
    <source>
        <dbReference type="EMBL" id="KAK1853318.1"/>
    </source>
</evidence>
<dbReference type="AlphaFoldDB" id="A0AAD9ASK0"/>